<name>A0A0K0DN56_ANGCA</name>
<dbReference type="AlphaFoldDB" id="A0A0K0DN56"/>
<organism evidence="1 2">
    <name type="scientific">Angiostrongylus cantonensis</name>
    <name type="common">Rat lungworm</name>
    <dbReference type="NCBI Taxonomy" id="6313"/>
    <lineage>
        <taxon>Eukaryota</taxon>
        <taxon>Metazoa</taxon>
        <taxon>Ecdysozoa</taxon>
        <taxon>Nematoda</taxon>
        <taxon>Chromadorea</taxon>
        <taxon>Rhabditida</taxon>
        <taxon>Rhabditina</taxon>
        <taxon>Rhabditomorpha</taxon>
        <taxon>Strongyloidea</taxon>
        <taxon>Metastrongylidae</taxon>
        <taxon>Angiostrongylus</taxon>
    </lineage>
</organism>
<proteinExistence type="predicted"/>
<dbReference type="Proteomes" id="UP000035642">
    <property type="component" value="Unassembled WGS sequence"/>
</dbReference>
<dbReference type="WBParaSite" id="ACAC_0001318001-mRNA-1">
    <property type="protein sequence ID" value="ACAC_0001318001-mRNA-1"/>
    <property type="gene ID" value="ACAC_0001318001"/>
</dbReference>
<sequence length="95" mass="11004">MRVEHSVPFEFIKIKGQVRNDDKNLLEMLCSSLLKKLVSSSVSRDIRIDTGHASVATLQFQGSDKMAILDMHYFSDERKRDLDGIHDYFDETVRE</sequence>
<evidence type="ECO:0000313" key="2">
    <source>
        <dbReference type="WBParaSite" id="ACAC_0001318001-mRNA-1"/>
    </source>
</evidence>
<reference evidence="2" key="2">
    <citation type="submission" date="2017-02" db="UniProtKB">
        <authorList>
            <consortium name="WormBaseParasite"/>
        </authorList>
    </citation>
    <scope>IDENTIFICATION</scope>
</reference>
<protein>
    <submittedName>
        <fullName evidence="2">Ribosome-binding factor A</fullName>
    </submittedName>
</protein>
<keyword evidence="1" id="KW-1185">Reference proteome</keyword>
<evidence type="ECO:0000313" key="1">
    <source>
        <dbReference type="Proteomes" id="UP000035642"/>
    </source>
</evidence>
<reference evidence="1" key="1">
    <citation type="submission" date="2012-09" db="EMBL/GenBank/DDBJ databases">
        <authorList>
            <person name="Martin A.A."/>
        </authorList>
    </citation>
    <scope>NUCLEOTIDE SEQUENCE</scope>
</reference>
<accession>A0A0K0DN56</accession>